<evidence type="ECO:0000259" key="17">
    <source>
        <dbReference type="PROSITE" id="PS50853"/>
    </source>
</evidence>
<dbReference type="Pfam" id="PF00041">
    <property type="entry name" value="fn3"/>
    <property type="match status" value="2"/>
</dbReference>
<evidence type="ECO:0000256" key="5">
    <source>
        <dbReference type="ARBA" id="ARBA00022553"/>
    </source>
</evidence>
<dbReference type="InterPro" id="IPR050713">
    <property type="entry name" value="RTP_Phos/Ushers"/>
</dbReference>
<dbReference type="FunFam" id="3.90.190.10:FF:000045">
    <property type="entry name" value="Tyrosine-protein phosphatase non-receptor type 12"/>
    <property type="match status" value="1"/>
</dbReference>
<keyword evidence="19" id="KW-0675">Receptor</keyword>
<dbReference type="PROSITE" id="PS50055">
    <property type="entry name" value="TYR_PHOSPHATASE_PTP"/>
    <property type="match status" value="1"/>
</dbReference>
<dbReference type="RefSeq" id="XP_017889212.2">
    <property type="nucleotide sequence ID" value="XM_018033723.2"/>
</dbReference>
<keyword evidence="6 14" id="KW-0812">Transmembrane</keyword>
<feature type="transmembrane region" description="Helical" evidence="14">
    <location>
        <begin position="942"/>
        <end position="963"/>
    </location>
</feature>
<dbReference type="Gene3D" id="2.60.40.10">
    <property type="entry name" value="Immunoglobulins"/>
    <property type="match status" value="5"/>
</dbReference>
<dbReference type="PRINTS" id="PR00700">
    <property type="entry name" value="PRTYPHPHTASE"/>
</dbReference>
<dbReference type="Gene3D" id="3.90.190.10">
    <property type="entry name" value="Protein tyrosine phosphatase superfamily"/>
    <property type="match status" value="1"/>
</dbReference>
<evidence type="ECO:0000256" key="14">
    <source>
        <dbReference type="SAM" id="Phobius"/>
    </source>
</evidence>
<keyword evidence="8" id="KW-0378">Hydrolase</keyword>
<dbReference type="InterPro" id="IPR000387">
    <property type="entry name" value="Tyr_Pase_dom"/>
</dbReference>
<feature type="domain" description="Fibronectin type-III" evidence="17">
    <location>
        <begin position="347"/>
        <end position="436"/>
    </location>
</feature>
<evidence type="ECO:0000256" key="3">
    <source>
        <dbReference type="ARBA" id="ARBA00013064"/>
    </source>
</evidence>
<dbReference type="PANTHER" id="PTHR46957:SF3">
    <property type="entry name" value="CYTOKINE RECEPTOR"/>
    <property type="match status" value="1"/>
</dbReference>
<keyword evidence="9" id="KW-0904">Protein phosphatase</keyword>
<evidence type="ECO:0000256" key="9">
    <source>
        <dbReference type="ARBA" id="ARBA00022912"/>
    </source>
</evidence>
<feature type="domain" description="Tyrosine specific protein phosphatases" evidence="16">
    <location>
        <begin position="1185"/>
        <end position="1257"/>
    </location>
</feature>
<dbReference type="SMART" id="SM00194">
    <property type="entry name" value="PTPc"/>
    <property type="match status" value="1"/>
</dbReference>
<dbReference type="PROSITE" id="PS50056">
    <property type="entry name" value="TYR_PHOSPHATASE_2"/>
    <property type="match status" value="1"/>
</dbReference>
<dbReference type="InterPro" id="IPR003961">
    <property type="entry name" value="FN3_dom"/>
</dbReference>
<feature type="domain" description="Tyrosine-protein phosphatase" evidence="15">
    <location>
        <begin position="1008"/>
        <end position="1266"/>
    </location>
</feature>
<sequence length="1313" mass="149361">MIGKYFEVILRFDFSSFARNMIRKKRLQVFIYCALQIVHVLCESGGGDGATHENKTVNGGSIEIPVLNSDDYAVSIRRLNDSYPQTLRNNETFVNEATGLDRKDEQLLLDYYQWTTDILNLDLDIDFDRNQFEHGTLDELRSNEMITVVNACDETDRLNVRNLTVVDVNTEWIFVSWESPCTTNATDEPPSVVTYSIDVCSKEKCLTDIPPTKDTKYNVTGLQPCNRYNFTVKVVHAESVGITITGSTSSNISKIGGIRELQIHATVNTVDLKWSPPEEYSACVRNYLITQCFKDTCTNVTTESEQYTAENLQECQKYPFIIRAVADTVQSDGYNITVKTNSPKYSAPRQLKIVQPNPYSLFVEWKPPTEGSSCIKHYRVTISPQPATTIPVSGTNVTIYDLHACTSYSIYINAVDEDNNDGNMLTEKTTTAVAVSKSPILDIEPDVTINSIHFVWKIEKGNSNCTLQSLKVICNATTTSGHGFQLKNGNAEVPIHSRIQDESITVTSLVRDLSPFTSYICWAYVINDAGNSESSNFMNVTTGEDIPSAPTIDVVNVTYSKFIFVWEIPKYLAGNLREFVLLLRQEEICFPVPKWCPEIGTMLKVLRFNGSTLTFEYNDARAFTTYKAKIKASTNVGWGNYSEECTLKTPPGVPGPVSNFSYLIANNIYDTNILDTNLTWSFPCSSNGILEYFFVSIYGTRENYEPHSFTFRKQIFNDDDDGINANAAVSIHLTDSELKAEYNYTFKVFAKIVGNPELGLPASQQVVYPAGIPNQPDDDYVKSITIDPANTRRSTTAVTLLLPLFPEVNGKIVYYSIIVSRIDYNVPSSTRFDNRTWPNISSWAEAMLHDFTMPYQATRLRWDPYPDYVADYGDVKAVKYTVGDDSSCKELSSSNTDRRFYCNGPLKPNTWYHVRMRAFTSGGYSDSRTFLIRTNNEVNIPLVTGVVFGILFLGIFTTMMLLARRCSPHVILRRFLHSDMSGSPVPAPFTKKKFIAHCERLIDNPGKLGNEFQLLQTLSVDLQMPTNTACLQANKKKNRYADILPYDFSRVKLNVIDNDPNTDYINASFIKGYSGEDEYIACQGPKDETTFDFWRMIEQYNVSMIVMLTELIERGKEKCHQYFPTIRETFRYESMSIKCVSELDYRSYTHRMLILQKENKKRYITHLHFKDWPDHDVPEDFDPMIHFCQIVRRNATAANKGYTVIHCSAGIGRTGTFIAIDIILQYLRDNRKLDVFGTVYRLRHGRINMVQKESQYAYIYNCIRQVLKNPYCLKSYKPPPMDLVSENLTLKKARIIPNLYTTANLVTNFEMCI</sequence>
<dbReference type="CDD" id="cd00063">
    <property type="entry name" value="FN3"/>
    <property type="match status" value="5"/>
</dbReference>
<dbReference type="GO" id="GO:0005737">
    <property type="term" value="C:cytoplasm"/>
    <property type="evidence" value="ECO:0007669"/>
    <property type="project" value="UniProtKB-SubCell"/>
</dbReference>
<organism evidence="18 19">
    <name type="scientific">Ceratina calcarata</name>
    <dbReference type="NCBI Taxonomy" id="156304"/>
    <lineage>
        <taxon>Eukaryota</taxon>
        <taxon>Metazoa</taxon>
        <taxon>Ecdysozoa</taxon>
        <taxon>Arthropoda</taxon>
        <taxon>Hexapoda</taxon>
        <taxon>Insecta</taxon>
        <taxon>Pterygota</taxon>
        <taxon>Neoptera</taxon>
        <taxon>Endopterygota</taxon>
        <taxon>Hymenoptera</taxon>
        <taxon>Apocrita</taxon>
        <taxon>Aculeata</taxon>
        <taxon>Apoidea</taxon>
        <taxon>Anthophila</taxon>
        <taxon>Apidae</taxon>
        <taxon>Ceratina</taxon>
        <taxon>Zadontomerus</taxon>
    </lineage>
</organism>
<dbReference type="EC" id="3.1.3.48" evidence="3"/>
<evidence type="ECO:0000256" key="8">
    <source>
        <dbReference type="ARBA" id="ARBA00022801"/>
    </source>
</evidence>
<dbReference type="CTD" id="36790"/>
<dbReference type="InterPro" id="IPR000242">
    <property type="entry name" value="PTP_cat"/>
</dbReference>
<keyword evidence="12" id="KW-0325">Glycoprotein</keyword>
<dbReference type="KEGG" id="ccal:108630419"/>
<evidence type="ECO:0000256" key="7">
    <source>
        <dbReference type="ARBA" id="ARBA00022729"/>
    </source>
</evidence>
<evidence type="ECO:0000256" key="13">
    <source>
        <dbReference type="ARBA" id="ARBA00034734"/>
    </source>
</evidence>
<evidence type="ECO:0000259" key="15">
    <source>
        <dbReference type="PROSITE" id="PS50055"/>
    </source>
</evidence>
<dbReference type="InterPro" id="IPR013783">
    <property type="entry name" value="Ig-like_fold"/>
</dbReference>
<evidence type="ECO:0000256" key="11">
    <source>
        <dbReference type="ARBA" id="ARBA00023136"/>
    </source>
</evidence>
<keyword evidence="7" id="KW-0732">Signal</keyword>
<dbReference type="InterPro" id="IPR029021">
    <property type="entry name" value="Prot-tyrosine_phosphatase-like"/>
</dbReference>
<evidence type="ECO:0000256" key="6">
    <source>
        <dbReference type="ARBA" id="ARBA00022692"/>
    </source>
</evidence>
<keyword evidence="4" id="KW-0963">Cytoplasm</keyword>
<dbReference type="SUPFAM" id="SSF49265">
    <property type="entry name" value="Fibronectin type III"/>
    <property type="match status" value="4"/>
</dbReference>
<dbReference type="SMART" id="SM00060">
    <property type="entry name" value="FN3"/>
    <property type="match status" value="7"/>
</dbReference>
<dbReference type="Proteomes" id="UP000694925">
    <property type="component" value="Unplaced"/>
</dbReference>
<comment type="subcellular location">
    <subcellularLocation>
        <location evidence="2">Cytoplasm</location>
    </subcellularLocation>
    <subcellularLocation>
        <location evidence="1">Membrane</location>
        <topology evidence="1">Single-pass membrane protein</topology>
    </subcellularLocation>
</comment>
<gene>
    <name evidence="19" type="primary">LOC108630419</name>
</gene>
<dbReference type="CDD" id="cd00047">
    <property type="entry name" value="PTPc"/>
    <property type="match status" value="1"/>
</dbReference>
<proteinExistence type="inferred from homology"/>
<dbReference type="Pfam" id="PF00102">
    <property type="entry name" value="Y_phosphatase"/>
    <property type="match status" value="1"/>
</dbReference>
<dbReference type="GeneID" id="108630419"/>
<evidence type="ECO:0000256" key="10">
    <source>
        <dbReference type="ARBA" id="ARBA00022989"/>
    </source>
</evidence>
<comment type="similarity">
    <text evidence="13">Belongs to the protein-tyrosine phosphatase family. Non-receptor class 4 subfamily.</text>
</comment>
<evidence type="ECO:0000256" key="4">
    <source>
        <dbReference type="ARBA" id="ARBA00022490"/>
    </source>
</evidence>
<evidence type="ECO:0000256" key="1">
    <source>
        <dbReference type="ARBA" id="ARBA00004167"/>
    </source>
</evidence>
<dbReference type="PANTHER" id="PTHR46957">
    <property type="entry name" value="CYTOKINE RECEPTOR"/>
    <property type="match status" value="1"/>
</dbReference>
<keyword evidence="11 14" id="KW-0472">Membrane</keyword>
<dbReference type="GO" id="GO:0016020">
    <property type="term" value="C:membrane"/>
    <property type="evidence" value="ECO:0007669"/>
    <property type="project" value="UniProtKB-SubCell"/>
</dbReference>
<evidence type="ECO:0000313" key="19">
    <source>
        <dbReference type="RefSeq" id="XP_017889212.2"/>
    </source>
</evidence>
<keyword evidence="10 14" id="KW-1133">Transmembrane helix</keyword>
<keyword evidence="18" id="KW-1185">Reference proteome</keyword>
<dbReference type="InterPro" id="IPR016130">
    <property type="entry name" value="Tyr_Pase_AS"/>
</dbReference>
<dbReference type="SUPFAM" id="SSF52799">
    <property type="entry name" value="(Phosphotyrosine protein) phosphatases II"/>
    <property type="match status" value="1"/>
</dbReference>
<dbReference type="InterPro" id="IPR036116">
    <property type="entry name" value="FN3_sf"/>
</dbReference>
<protein>
    <recommendedName>
        <fullName evidence="3">protein-tyrosine-phosphatase</fullName>
        <ecNumber evidence="3">3.1.3.48</ecNumber>
    </recommendedName>
</protein>
<dbReference type="InterPro" id="IPR003595">
    <property type="entry name" value="Tyr_Pase_cat"/>
</dbReference>
<dbReference type="GO" id="GO:0009653">
    <property type="term" value="P:anatomical structure morphogenesis"/>
    <property type="evidence" value="ECO:0007669"/>
    <property type="project" value="UniProtKB-ARBA"/>
</dbReference>
<evidence type="ECO:0000256" key="2">
    <source>
        <dbReference type="ARBA" id="ARBA00004496"/>
    </source>
</evidence>
<dbReference type="PROSITE" id="PS00383">
    <property type="entry name" value="TYR_PHOSPHATASE_1"/>
    <property type="match status" value="1"/>
</dbReference>
<dbReference type="SMART" id="SM00404">
    <property type="entry name" value="PTPc_motif"/>
    <property type="match status" value="1"/>
</dbReference>
<feature type="domain" description="Fibronectin type-III" evidence="17">
    <location>
        <begin position="159"/>
        <end position="261"/>
    </location>
</feature>
<evidence type="ECO:0000313" key="18">
    <source>
        <dbReference type="Proteomes" id="UP000694925"/>
    </source>
</evidence>
<name>A0AAJ7ND10_9HYME</name>
<dbReference type="PROSITE" id="PS50853">
    <property type="entry name" value="FN3"/>
    <property type="match status" value="3"/>
</dbReference>
<dbReference type="GO" id="GO:0048666">
    <property type="term" value="P:neuron development"/>
    <property type="evidence" value="ECO:0007669"/>
    <property type="project" value="UniProtKB-ARBA"/>
</dbReference>
<accession>A0AAJ7ND10</accession>
<reference evidence="19" key="1">
    <citation type="submission" date="2025-08" db="UniProtKB">
        <authorList>
            <consortium name="RefSeq"/>
        </authorList>
    </citation>
    <scope>IDENTIFICATION</scope>
    <source>
        <tissue evidence="19">Whole body</tissue>
    </source>
</reference>
<evidence type="ECO:0000256" key="12">
    <source>
        <dbReference type="ARBA" id="ARBA00023180"/>
    </source>
</evidence>
<feature type="domain" description="Fibronectin type-III" evidence="17">
    <location>
        <begin position="546"/>
        <end position="652"/>
    </location>
</feature>
<dbReference type="GO" id="GO:0004725">
    <property type="term" value="F:protein tyrosine phosphatase activity"/>
    <property type="evidence" value="ECO:0007669"/>
    <property type="project" value="UniProtKB-EC"/>
</dbReference>
<evidence type="ECO:0000259" key="16">
    <source>
        <dbReference type="PROSITE" id="PS50056"/>
    </source>
</evidence>
<keyword evidence="5" id="KW-0597">Phosphoprotein</keyword>